<dbReference type="PANTHER" id="PTHR14580">
    <property type="entry name" value="MULTIPLE MYELOMA TUMOR-ASSOCIATED PROTEIN 2 FAMILY MEMBER"/>
    <property type="match status" value="1"/>
</dbReference>
<feature type="compositionally biased region" description="Basic and acidic residues" evidence="1">
    <location>
        <begin position="202"/>
        <end position="239"/>
    </location>
</feature>
<evidence type="ECO:0000256" key="1">
    <source>
        <dbReference type="SAM" id="MobiDB-lite"/>
    </source>
</evidence>
<evidence type="ECO:0000313" key="4">
    <source>
        <dbReference type="Proteomes" id="UP000187283"/>
    </source>
</evidence>
<organism evidence="3 4">
    <name type="scientific">Smittium culicis</name>
    <dbReference type="NCBI Taxonomy" id="133412"/>
    <lineage>
        <taxon>Eukaryota</taxon>
        <taxon>Fungi</taxon>
        <taxon>Fungi incertae sedis</taxon>
        <taxon>Zoopagomycota</taxon>
        <taxon>Kickxellomycotina</taxon>
        <taxon>Harpellomycetes</taxon>
        <taxon>Harpellales</taxon>
        <taxon>Legeriomycetaceae</taxon>
        <taxon>Smittium</taxon>
    </lineage>
</organism>
<feature type="compositionally biased region" description="Basic and acidic residues" evidence="1">
    <location>
        <begin position="289"/>
        <end position="382"/>
    </location>
</feature>
<protein>
    <submittedName>
        <fullName evidence="3">Multiple myeloma tumor-associated protein 2-like protein</fullName>
    </submittedName>
</protein>
<name>A0A1R1Y7M7_9FUNG</name>
<accession>A0A1R1Y7M7</accession>
<dbReference type="InterPro" id="IPR019315">
    <property type="entry name" value="MMTA2_N"/>
</dbReference>
<dbReference type="Pfam" id="PF10159">
    <property type="entry name" value="MMtag"/>
    <property type="match status" value="1"/>
</dbReference>
<dbReference type="Proteomes" id="UP000187283">
    <property type="component" value="Unassembled WGS sequence"/>
</dbReference>
<evidence type="ECO:0000313" key="3">
    <source>
        <dbReference type="EMBL" id="OMJ22987.1"/>
    </source>
</evidence>
<dbReference type="AlphaFoldDB" id="A0A1R1Y7M7"/>
<feature type="compositionally biased region" description="Basic and acidic residues" evidence="1">
    <location>
        <begin position="247"/>
        <end position="274"/>
    </location>
</feature>
<keyword evidence="4" id="KW-1185">Reference proteome</keyword>
<dbReference type="OrthoDB" id="5390672at2759"/>
<feature type="domain" description="Multiple myeloma tumor-associated protein 2-like N-terminal" evidence="2">
    <location>
        <begin position="10"/>
        <end position="85"/>
    </location>
</feature>
<feature type="region of interest" description="Disordered" evidence="1">
    <location>
        <begin position="170"/>
        <end position="382"/>
    </location>
</feature>
<comment type="caution">
    <text evidence="3">The sequence shown here is derived from an EMBL/GenBank/DDBJ whole genome shotgun (WGS) entry which is preliminary data.</text>
</comment>
<dbReference type="PANTHER" id="PTHR14580:SF0">
    <property type="entry name" value="MULTIPLE MYELOMA TUMOR-ASSOCIATED PROTEIN 2"/>
    <property type="match status" value="1"/>
</dbReference>
<feature type="compositionally biased region" description="Polar residues" evidence="1">
    <location>
        <begin position="179"/>
        <end position="201"/>
    </location>
</feature>
<evidence type="ECO:0000259" key="2">
    <source>
        <dbReference type="Pfam" id="PF10159"/>
    </source>
</evidence>
<dbReference type="InterPro" id="IPR039207">
    <property type="entry name" value="MMTAG2-like"/>
</dbReference>
<proteinExistence type="predicted"/>
<gene>
    <name evidence="3" type="ORF">AYI70_g2539</name>
</gene>
<reference evidence="3 4" key="1">
    <citation type="submission" date="2017-01" db="EMBL/GenBank/DDBJ databases">
        <authorList>
            <person name="Mah S.A."/>
            <person name="Swanson W.J."/>
            <person name="Moy G.W."/>
            <person name="Vacquier V.D."/>
        </authorList>
    </citation>
    <scope>NUCLEOTIDE SEQUENCE [LARGE SCALE GENOMIC DNA]</scope>
    <source>
        <strain evidence="3 4">GSMNP</strain>
    </source>
</reference>
<dbReference type="EMBL" id="LSSN01000631">
    <property type="protein sequence ID" value="OMJ22987.1"/>
    <property type="molecule type" value="Genomic_DNA"/>
</dbReference>
<sequence length="382" mass="43774">MEGDSSKKNSKFSWENVKEDKFRETYLGNSAMAPTGRWQKGIDLFWYSKSKKTGSKSAEQSAEDMSDELRRIKEQEAEAMAIALGLPPSKASAKYAPRASKSEIMKVSELAAGDKDESMGCIAAGKDDGLSASISGLGYEQDFSGKATSGGASSGGLSFVETATVNRQIYTRPAVSVADTKTSDIGSATGTSTDMNASSASFRRDIKKRDSKHSRDSGKIYDVDAPRKSGKNRGEDKLPRDKKRKHEYQVSEPEKNLNKDKSRSRTRSDYRGDSTELYSSGKSSKNKVHRSEKVNKSGRNKYEIRIKDKGSSNRHRDDYSENRDREDYREKRDRDDYREKRDRDDYREKRDRDDYREKRDRDDYREKRDKRDREDYREKERR</sequence>